<gene>
    <name evidence="2" type="ORF">L207DRAFT_529598</name>
</gene>
<keyword evidence="3" id="KW-1185">Reference proteome</keyword>
<name>A0A2J6RM94_HYAVF</name>
<feature type="chain" id="PRO_5014380173" description="Hydrophobin" evidence="1">
    <location>
        <begin position="22"/>
        <end position="104"/>
    </location>
</feature>
<evidence type="ECO:0000313" key="3">
    <source>
        <dbReference type="Proteomes" id="UP000235786"/>
    </source>
</evidence>
<sequence length="104" mass="10915">MQFLSIPNLALALTMTSAASAACSLPFDKSYCCNNLFPIGSGLLFLESYLNCTPLKSGSCDPVQFNVGTNPIVNAKPTTCCGTLNVGGLNVSICTEEKTQDSIL</sequence>
<protein>
    <recommendedName>
        <fullName evidence="4">Hydrophobin</fullName>
    </recommendedName>
</protein>
<evidence type="ECO:0000256" key="1">
    <source>
        <dbReference type="SAM" id="SignalP"/>
    </source>
</evidence>
<dbReference type="Proteomes" id="UP000235786">
    <property type="component" value="Unassembled WGS sequence"/>
</dbReference>
<keyword evidence="1" id="KW-0732">Signal</keyword>
<evidence type="ECO:0008006" key="4">
    <source>
        <dbReference type="Google" id="ProtNLM"/>
    </source>
</evidence>
<evidence type="ECO:0000313" key="2">
    <source>
        <dbReference type="EMBL" id="PMD39644.1"/>
    </source>
</evidence>
<feature type="signal peptide" evidence="1">
    <location>
        <begin position="1"/>
        <end position="21"/>
    </location>
</feature>
<reference evidence="2 3" key="1">
    <citation type="submission" date="2016-04" db="EMBL/GenBank/DDBJ databases">
        <title>A degradative enzymes factory behind the ericoid mycorrhizal symbiosis.</title>
        <authorList>
            <consortium name="DOE Joint Genome Institute"/>
            <person name="Martino E."/>
            <person name="Morin E."/>
            <person name="Grelet G."/>
            <person name="Kuo A."/>
            <person name="Kohler A."/>
            <person name="Daghino S."/>
            <person name="Barry K."/>
            <person name="Choi C."/>
            <person name="Cichocki N."/>
            <person name="Clum A."/>
            <person name="Copeland A."/>
            <person name="Hainaut M."/>
            <person name="Haridas S."/>
            <person name="Labutti K."/>
            <person name="Lindquist E."/>
            <person name="Lipzen A."/>
            <person name="Khouja H.-R."/>
            <person name="Murat C."/>
            <person name="Ohm R."/>
            <person name="Olson A."/>
            <person name="Spatafora J."/>
            <person name="Veneault-Fourrey C."/>
            <person name="Henrissat B."/>
            <person name="Grigoriev I."/>
            <person name="Martin F."/>
            <person name="Perotto S."/>
        </authorList>
    </citation>
    <scope>NUCLEOTIDE SEQUENCE [LARGE SCALE GENOMIC DNA]</scope>
    <source>
        <strain evidence="2 3">F</strain>
    </source>
</reference>
<proteinExistence type="predicted"/>
<organism evidence="2 3">
    <name type="scientific">Hyaloscypha variabilis (strain UAMH 11265 / GT02V1 / F)</name>
    <name type="common">Meliniomyces variabilis</name>
    <dbReference type="NCBI Taxonomy" id="1149755"/>
    <lineage>
        <taxon>Eukaryota</taxon>
        <taxon>Fungi</taxon>
        <taxon>Dikarya</taxon>
        <taxon>Ascomycota</taxon>
        <taxon>Pezizomycotina</taxon>
        <taxon>Leotiomycetes</taxon>
        <taxon>Helotiales</taxon>
        <taxon>Hyaloscyphaceae</taxon>
        <taxon>Hyaloscypha</taxon>
        <taxon>Hyaloscypha variabilis</taxon>
    </lineage>
</organism>
<dbReference type="EMBL" id="KZ613946">
    <property type="protein sequence ID" value="PMD39644.1"/>
    <property type="molecule type" value="Genomic_DNA"/>
</dbReference>
<accession>A0A2J6RM94</accession>
<dbReference type="AlphaFoldDB" id="A0A2J6RM94"/>